<dbReference type="OMA" id="CHTIRIT"/>
<proteinExistence type="predicted"/>
<organism evidence="2">
    <name type="scientific">Selaginella moellendorffii</name>
    <name type="common">Spikemoss</name>
    <dbReference type="NCBI Taxonomy" id="88036"/>
    <lineage>
        <taxon>Eukaryota</taxon>
        <taxon>Viridiplantae</taxon>
        <taxon>Streptophyta</taxon>
        <taxon>Embryophyta</taxon>
        <taxon>Tracheophyta</taxon>
        <taxon>Lycopodiopsida</taxon>
        <taxon>Selaginellales</taxon>
        <taxon>Selaginellaceae</taxon>
        <taxon>Selaginella</taxon>
    </lineage>
</organism>
<keyword evidence="2" id="KW-1185">Reference proteome</keyword>
<evidence type="ECO:0008006" key="3">
    <source>
        <dbReference type="Google" id="ProtNLM"/>
    </source>
</evidence>
<dbReference type="AlphaFoldDB" id="D8T371"/>
<dbReference type="Gramene" id="EFJ08863">
    <property type="protein sequence ID" value="EFJ08863"/>
    <property type="gene ID" value="SELMODRAFT_428546"/>
</dbReference>
<dbReference type="InParanoid" id="D8T371"/>
<dbReference type="EMBL" id="GL377668">
    <property type="protein sequence ID" value="EFJ08863.1"/>
    <property type="molecule type" value="Genomic_DNA"/>
</dbReference>
<evidence type="ECO:0000313" key="2">
    <source>
        <dbReference type="Proteomes" id="UP000001514"/>
    </source>
</evidence>
<dbReference type="PANTHER" id="PTHR21301:SF10">
    <property type="entry name" value="REVERSE TRANSCRIPTASE DOMAIN-CONTAINING PROTEIN"/>
    <property type="match status" value="1"/>
</dbReference>
<dbReference type="Proteomes" id="UP000001514">
    <property type="component" value="Unassembled WGS sequence"/>
</dbReference>
<dbReference type="eggNOG" id="ENOG502SBPZ">
    <property type="taxonomic scope" value="Eukaryota"/>
</dbReference>
<accession>D8T371</accession>
<protein>
    <recommendedName>
        <fullName evidence="3">Reverse transcriptase domain-containing protein</fullName>
    </recommendedName>
</protein>
<dbReference type="PANTHER" id="PTHR21301">
    <property type="entry name" value="REVERSE TRANSCRIPTASE"/>
    <property type="match status" value="1"/>
</dbReference>
<reference evidence="1 2" key="1">
    <citation type="journal article" date="2011" name="Science">
        <title>The Selaginella genome identifies genetic changes associated with the evolution of vascular plants.</title>
        <authorList>
            <person name="Banks J.A."/>
            <person name="Nishiyama T."/>
            <person name="Hasebe M."/>
            <person name="Bowman J.L."/>
            <person name="Gribskov M."/>
            <person name="dePamphilis C."/>
            <person name="Albert V.A."/>
            <person name="Aono N."/>
            <person name="Aoyama T."/>
            <person name="Ambrose B.A."/>
            <person name="Ashton N.W."/>
            <person name="Axtell M.J."/>
            <person name="Barker E."/>
            <person name="Barker M.S."/>
            <person name="Bennetzen J.L."/>
            <person name="Bonawitz N.D."/>
            <person name="Chapple C."/>
            <person name="Cheng C."/>
            <person name="Correa L.G."/>
            <person name="Dacre M."/>
            <person name="DeBarry J."/>
            <person name="Dreyer I."/>
            <person name="Elias M."/>
            <person name="Engstrom E.M."/>
            <person name="Estelle M."/>
            <person name="Feng L."/>
            <person name="Finet C."/>
            <person name="Floyd S.K."/>
            <person name="Frommer W.B."/>
            <person name="Fujita T."/>
            <person name="Gramzow L."/>
            <person name="Gutensohn M."/>
            <person name="Harholt J."/>
            <person name="Hattori M."/>
            <person name="Heyl A."/>
            <person name="Hirai T."/>
            <person name="Hiwatashi Y."/>
            <person name="Ishikawa M."/>
            <person name="Iwata M."/>
            <person name="Karol K.G."/>
            <person name="Koehler B."/>
            <person name="Kolukisaoglu U."/>
            <person name="Kubo M."/>
            <person name="Kurata T."/>
            <person name="Lalonde S."/>
            <person name="Li K."/>
            <person name="Li Y."/>
            <person name="Litt A."/>
            <person name="Lyons E."/>
            <person name="Manning G."/>
            <person name="Maruyama T."/>
            <person name="Michael T.P."/>
            <person name="Mikami K."/>
            <person name="Miyazaki S."/>
            <person name="Morinaga S."/>
            <person name="Murata T."/>
            <person name="Mueller-Roeber B."/>
            <person name="Nelson D.R."/>
            <person name="Obara M."/>
            <person name="Oguri Y."/>
            <person name="Olmstead R.G."/>
            <person name="Onodera N."/>
            <person name="Petersen B.L."/>
            <person name="Pils B."/>
            <person name="Prigge M."/>
            <person name="Rensing S.A."/>
            <person name="Riano-Pachon D.M."/>
            <person name="Roberts A.W."/>
            <person name="Sato Y."/>
            <person name="Scheller H.V."/>
            <person name="Schulz B."/>
            <person name="Schulz C."/>
            <person name="Shakirov E.V."/>
            <person name="Shibagaki N."/>
            <person name="Shinohara N."/>
            <person name="Shippen D.E."/>
            <person name="Soerensen I."/>
            <person name="Sotooka R."/>
            <person name="Sugimoto N."/>
            <person name="Sugita M."/>
            <person name="Sumikawa N."/>
            <person name="Tanurdzic M."/>
            <person name="Theissen G."/>
            <person name="Ulvskov P."/>
            <person name="Wakazuki S."/>
            <person name="Weng J.K."/>
            <person name="Willats W.W."/>
            <person name="Wipf D."/>
            <person name="Wolf P.G."/>
            <person name="Yang L."/>
            <person name="Zimmer A.D."/>
            <person name="Zhu Q."/>
            <person name="Mitros T."/>
            <person name="Hellsten U."/>
            <person name="Loque D."/>
            <person name="Otillar R."/>
            <person name="Salamov A."/>
            <person name="Schmutz J."/>
            <person name="Shapiro H."/>
            <person name="Lindquist E."/>
            <person name="Lucas S."/>
            <person name="Rokhsar D."/>
            <person name="Grigoriev I.V."/>
        </authorList>
    </citation>
    <scope>NUCLEOTIDE SEQUENCE [LARGE SCALE GENOMIC DNA]</scope>
</reference>
<gene>
    <name evidence="1" type="ORF">SELMODRAFT_428546</name>
</gene>
<dbReference type="HOGENOM" id="CLU_295335_0_0_1"/>
<sequence length="1025" mass="118613">MTEYANTDDFVAPVPAVQYFLLLLAAKKPEHLREIFAYEKNIADKLLTVPESKAVGENKRYLCLFQQVETKEWWRLVWTLLTDRVNDNQALLRQWMADMEKELINFSSAEPRITWKMLQWSQEYNRVTGVLDAASHRLPEPHKFWTLTNPLGWTSPLEASDWIQMAALLRPDAVQWSKQTLEASYRHATLGNYAYKPALPFQKTADEVFKQAAFHGRCDGDAFLNTKSWNLSQGDQRTWNQLRPYCRCDCQGCEGGIVWLDSLFWYMLNNLDKYWPDSSLTSSDRLAIFLSLLTANPQVILQIAAFLQIREWMQAAAIECTLHYIHHLAGRKWLVKEETECERKFVHLRYISAGFERISIRTLMRECLEMIGLDAELLDPIVFGWRYEPQIKHDFYKPKEVFCNWDTHAPLVCECKRWPWVTYLDETGHVRTLDPKILGSRILTTVIEKGLNHITPKPLQTAKIIAEVCEAWDRIASMIPDVYIRNWPSNEAAVKQHINYRVRMAVQNCQTTPMVDVMTTPEAKRQLEWVHKHLYISGADKAANTPTFFCKTLAREQALARMNSDDFSLVVSDNNVPETPEQVVKQLLGEPPLQEFPPQRPDLPYLMGIYKAHKNKMRWLTNADGCVFSEITICLTAILKGIQEALQNVANDFYARAKFFGGKTNACWILGSTQEFAINLPDKITTIYTGDITKCYEAIPLEGDQGLTTAMTNLVNLAFAHQNHLHKDLFLIQKKNGELEAEWKPLRHSSVKATRMDPTKVIELNHFIIRNTYVRLGDRVWRQVRGIPMGFSCSPLWCNLYLFYFEYNFITRLARLGRYDLLRLFEHTFRYMDDLVSMNNPMILRFLDPDQVESEGNPFWIYPLHFLAMQNEMDNPFVNMDGSLVNLSAHFLSLQIQIIRVDGTFLTTKYDKRRSLPFKVSLYIHRDSNRPVANSSKVILGQVFALFYLINTAGGVVLEIDNLVECFVEKGFHRYALRRLILSGLDRIILTSPLTPVQAVLEILFDIWREPANRPPQLDDSADSS</sequence>
<dbReference type="KEGG" id="smo:SELMODRAFT_428546"/>
<evidence type="ECO:0000313" key="1">
    <source>
        <dbReference type="EMBL" id="EFJ08863.1"/>
    </source>
</evidence>
<name>D8T371_SELML</name>